<feature type="compositionally biased region" description="Basic and acidic residues" evidence="4">
    <location>
        <begin position="286"/>
        <end position="305"/>
    </location>
</feature>
<feature type="region of interest" description="Disordered" evidence="4">
    <location>
        <begin position="356"/>
        <end position="461"/>
    </location>
</feature>
<evidence type="ECO:0000256" key="2">
    <source>
        <dbReference type="ARBA" id="ARBA00022980"/>
    </source>
</evidence>
<dbReference type="Proteomes" id="UP001176940">
    <property type="component" value="Unassembled WGS sequence"/>
</dbReference>
<accession>A0ABN9LT65</accession>
<evidence type="ECO:0000256" key="1">
    <source>
        <dbReference type="ARBA" id="ARBA00007278"/>
    </source>
</evidence>
<feature type="compositionally biased region" description="Basic and acidic residues" evidence="4">
    <location>
        <begin position="550"/>
        <end position="560"/>
    </location>
</feature>
<sequence>MVAGMLMPRDRLRAIYELLFRDGVMVAMNDERPQSHHAEVPGVTNLQVTKAMGSLKSRGFVRETFAWKHCYWYLTNEGIVYLRQYLNLPPEIVPAPLQRVRRPVSAQGLPRRTPAAHVQAVRGPTSYVPKPQVDAERQEYRRKEETAPPPPPPPPLPQRGQNAVHGSIKTHVLENSCQEGGWQRWAEQDDRARGTSHTSVISPGEAWGTKHTQRREETSKRHVGEQASVGSVQRGHVDPPASASWADDMMFGRTQGLRKEGTSRRHTVTENAELSTSPGSVTSSYKRPEMKKREEKVMKEEKIESNHIVSRSVFMSEPQNAAKRSSSKVIQKSEEPRTVTTEKSVDVVTSVVSTHNTLEVHEKGGKPGVSEKPPVQEHVLDQESKQKKNQEQLIEQVTERGKEAAELVKPASASDKTRLGATQKVKHQGNISAAKSEEDGGVIQTHVLSASKPAAQQESEMLQKQEELIVTAGPMTATIELPKTQTKVEEKRVQKKKGKEKAGKEGATEDQNDPNSESKKTHKPSNSVSKGVKSEPKKGPAIEVTTEVALKCDPKKEGKSKTAQTSEDAAGLGGLPQRSSELVGETISQGQNVKGACSTSVTSTNVQTEQDVSGDQDKKGSKGKKQESPK</sequence>
<dbReference type="InterPro" id="IPR037447">
    <property type="entry name" value="Ribosomal_eS10"/>
</dbReference>
<evidence type="ECO:0000313" key="6">
    <source>
        <dbReference type="EMBL" id="CAJ0946903.1"/>
    </source>
</evidence>
<gene>
    <name evidence="6" type="ORF">RIMI_LOCUS11516168</name>
</gene>
<keyword evidence="3" id="KW-0687">Ribonucleoprotein</keyword>
<dbReference type="Gene3D" id="1.10.10.10">
    <property type="entry name" value="Winged helix-like DNA-binding domain superfamily/Winged helix DNA-binding domain"/>
    <property type="match status" value="1"/>
</dbReference>
<comment type="similarity">
    <text evidence="1">Belongs to the eukaryotic ribosomal protein eS10 family.</text>
</comment>
<feature type="compositionally biased region" description="Polar residues" evidence="4">
    <location>
        <begin position="269"/>
        <end position="285"/>
    </location>
</feature>
<dbReference type="Pfam" id="PF03501">
    <property type="entry name" value="S10_plectin"/>
    <property type="match status" value="1"/>
</dbReference>
<evidence type="ECO:0000256" key="4">
    <source>
        <dbReference type="SAM" id="MobiDB-lite"/>
    </source>
</evidence>
<keyword evidence="2" id="KW-0689">Ribosomal protein</keyword>
<protein>
    <recommendedName>
        <fullName evidence="5">Plectin/eS10 N-terminal domain-containing protein</fullName>
    </recommendedName>
</protein>
<dbReference type="PANTHER" id="PTHR12146">
    <property type="entry name" value="40S RIBOSOMAL PROTEIN S10"/>
    <property type="match status" value="1"/>
</dbReference>
<evidence type="ECO:0000256" key="3">
    <source>
        <dbReference type="ARBA" id="ARBA00023274"/>
    </source>
</evidence>
<feature type="compositionally biased region" description="Polar residues" evidence="4">
    <location>
        <begin position="586"/>
        <end position="611"/>
    </location>
</feature>
<name>A0ABN9LT65_9NEOB</name>
<feature type="compositionally biased region" description="Pro residues" evidence="4">
    <location>
        <begin position="147"/>
        <end position="157"/>
    </location>
</feature>
<feature type="compositionally biased region" description="Basic and acidic residues" evidence="4">
    <location>
        <begin position="615"/>
        <end position="630"/>
    </location>
</feature>
<dbReference type="InterPro" id="IPR005326">
    <property type="entry name" value="Plectin_eS10_N"/>
</dbReference>
<feature type="compositionally biased region" description="Basic and acidic residues" evidence="4">
    <location>
        <begin position="214"/>
        <end position="224"/>
    </location>
</feature>
<feature type="compositionally biased region" description="Polar residues" evidence="4">
    <location>
        <begin position="317"/>
        <end position="330"/>
    </location>
</feature>
<dbReference type="PANTHER" id="PTHR12146:SF25">
    <property type="entry name" value="PLECTIN_ES10 N-TERMINAL DOMAIN-CONTAINING PROTEIN"/>
    <property type="match status" value="1"/>
</dbReference>
<feature type="compositionally biased region" description="Basic and acidic residues" evidence="4">
    <location>
        <begin position="374"/>
        <end position="390"/>
    </location>
</feature>
<proteinExistence type="inferred from homology"/>
<evidence type="ECO:0000313" key="7">
    <source>
        <dbReference type="Proteomes" id="UP001176940"/>
    </source>
</evidence>
<dbReference type="InterPro" id="IPR036388">
    <property type="entry name" value="WH-like_DNA-bd_sf"/>
</dbReference>
<feature type="compositionally biased region" description="Basic and acidic residues" evidence="4">
    <location>
        <begin position="397"/>
        <end position="406"/>
    </location>
</feature>
<comment type="caution">
    <text evidence="6">The sequence shown here is derived from an EMBL/GenBank/DDBJ whole genome shotgun (WGS) entry which is preliminary data.</text>
</comment>
<reference evidence="6" key="1">
    <citation type="submission" date="2023-07" db="EMBL/GenBank/DDBJ databases">
        <authorList>
            <person name="Stuckert A."/>
        </authorList>
    </citation>
    <scope>NUCLEOTIDE SEQUENCE</scope>
</reference>
<dbReference type="EMBL" id="CAUEEQ010026173">
    <property type="protein sequence ID" value="CAJ0946903.1"/>
    <property type="molecule type" value="Genomic_DNA"/>
</dbReference>
<keyword evidence="7" id="KW-1185">Reference proteome</keyword>
<organism evidence="6 7">
    <name type="scientific">Ranitomeya imitator</name>
    <name type="common">mimic poison frog</name>
    <dbReference type="NCBI Taxonomy" id="111125"/>
    <lineage>
        <taxon>Eukaryota</taxon>
        <taxon>Metazoa</taxon>
        <taxon>Chordata</taxon>
        <taxon>Craniata</taxon>
        <taxon>Vertebrata</taxon>
        <taxon>Euteleostomi</taxon>
        <taxon>Amphibia</taxon>
        <taxon>Batrachia</taxon>
        <taxon>Anura</taxon>
        <taxon>Neobatrachia</taxon>
        <taxon>Hyloidea</taxon>
        <taxon>Dendrobatidae</taxon>
        <taxon>Dendrobatinae</taxon>
        <taxon>Ranitomeya</taxon>
    </lineage>
</organism>
<feature type="region of interest" description="Disordered" evidence="4">
    <location>
        <begin position="105"/>
        <end position="163"/>
    </location>
</feature>
<feature type="region of interest" description="Disordered" evidence="4">
    <location>
        <begin position="192"/>
        <end position="246"/>
    </location>
</feature>
<feature type="region of interest" description="Disordered" evidence="4">
    <location>
        <begin position="473"/>
        <end position="630"/>
    </location>
</feature>
<feature type="compositionally biased region" description="Basic and acidic residues" evidence="4">
    <location>
        <begin position="133"/>
        <end position="146"/>
    </location>
</feature>
<feature type="region of interest" description="Disordered" evidence="4">
    <location>
        <begin position="258"/>
        <end position="343"/>
    </location>
</feature>
<evidence type="ECO:0000259" key="5">
    <source>
        <dbReference type="Pfam" id="PF03501"/>
    </source>
</evidence>
<feature type="domain" description="Plectin/eS10 N-terminal" evidence="5">
    <location>
        <begin position="7"/>
        <end position="99"/>
    </location>
</feature>